<accession>A0A2K9LS23</accession>
<sequence>MQLLLIRLFFKENDVSAIYKSNFASVFFIFIFYLEDDMPSYYGRRYRYPRRFSRRRRYGFRRRRLFRRSRVYRGFRGSTRYSAFNRRRRLSSRILPRTATLFRSPPLPNIIYTKFRCRDVWHFDLNVTTPNPFVNLYANNPYDPVVGASTTACSGYPQLTTTWRNCLCFATKVVVSAWTNTNIASMECHVYILMEDHNFRHAAGCTRDFVVENGHDLRQKLVTCFPCNLRPIRLSYYRTTKSIEKKLELEPLSYCGYHSSGPNVYTYAQVGAVPAKSVVTTEFTNAHCNISITYYCKLWDRINLDA</sequence>
<name>A0A2K9LS23_9VIRU</name>
<organism evidence="1">
    <name type="scientific">uncultured virus</name>
    <dbReference type="NCBI Taxonomy" id="340016"/>
    <lineage>
        <taxon>Viruses</taxon>
        <taxon>environmental samples</taxon>
    </lineage>
</organism>
<proteinExistence type="predicted"/>
<protein>
    <submittedName>
        <fullName evidence="1">Putative capsid</fullName>
    </submittedName>
</protein>
<evidence type="ECO:0000313" key="1">
    <source>
        <dbReference type="EMBL" id="AUM61678.1"/>
    </source>
</evidence>
<reference evidence="1" key="1">
    <citation type="submission" date="2017-01" db="EMBL/GenBank/DDBJ databases">
        <title>High-throughput sequencing uncovers low homogeneity in the biogeography of single-stranded DNA viruses.</title>
        <authorList>
            <person name="Pearson V.M."/>
            <person name="Rokyta D.R."/>
        </authorList>
    </citation>
    <scope>NUCLEOTIDE SEQUENCE</scope>
</reference>
<dbReference type="EMBL" id="KY487803">
    <property type="protein sequence ID" value="AUM61678.1"/>
    <property type="molecule type" value="Genomic_DNA"/>
</dbReference>
<gene>
    <name evidence="1" type="primary">Cap</name>
</gene>